<dbReference type="InterPro" id="IPR050695">
    <property type="entry name" value="N-acetylmuramoyl_amidase_3"/>
</dbReference>
<dbReference type="PANTHER" id="PTHR30404">
    <property type="entry name" value="N-ACETYLMURAMOYL-L-ALANINE AMIDASE"/>
    <property type="match status" value="1"/>
</dbReference>
<name>A0A174G3K6_9FIRM</name>
<dbReference type="Pfam" id="PF01520">
    <property type="entry name" value="Amidase_3"/>
    <property type="match status" value="1"/>
</dbReference>
<organism evidence="3 4">
    <name type="scientific">Fusicatenibacter saccharivorans</name>
    <dbReference type="NCBI Taxonomy" id="1150298"/>
    <lineage>
        <taxon>Bacteria</taxon>
        <taxon>Bacillati</taxon>
        <taxon>Bacillota</taxon>
        <taxon>Clostridia</taxon>
        <taxon>Lachnospirales</taxon>
        <taxon>Lachnospiraceae</taxon>
        <taxon>Fusicatenibacter</taxon>
    </lineage>
</organism>
<keyword evidence="1 3" id="KW-0378">Hydrolase</keyword>
<dbReference type="Proteomes" id="UP000095706">
    <property type="component" value="Unassembled WGS sequence"/>
</dbReference>
<feature type="domain" description="MurNAc-LAA" evidence="2">
    <location>
        <begin position="110"/>
        <end position="222"/>
    </location>
</feature>
<dbReference type="PANTHER" id="PTHR30404:SF0">
    <property type="entry name" value="N-ACETYLMURAMOYL-L-ALANINE AMIDASE AMIC"/>
    <property type="match status" value="1"/>
</dbReference>
<evidence type="ECO:0000313" key="3">
    <source>
        <dbReference type="EMBL" id="CUO57132.1"/>
    </source>
</evidence>
<dbReference type="RefSeq" id="WP_070103232.1">
    <property type="nucleotide sequence ID" value="NZ_CYYV01000010.1"/>
</dbReference>
<evidence type="ECO:0000259" key="2">
    <source>
        <dbReference type="SMART" id="SM00646"/>
    </source>
</evidence>
<sequence>MEKGKKLEWLMAVILLSAAYVLSREGARLVAAQKAATKVVVLDSGHGGDDPGKIGANGVKEKDINLAIARLLKKKLEKQGILVVMTREGEDDLSDPGAVNAKVQDLQRRVQLIHKKKPDCVISIHQNSYPDAAVKGAQVFYYTDSKEGEKLALCMQAALVAGLDPANHRKAKGNKTYYMLKKTDAVLVICECGFLSNPEEEALLNTKEYQKKVADALCDGVLTYLGEKKNGKEKTQTKTEETAAGAAFAYACPAGGLSGIRRI</sequence>
<dbReference type="AlphaFoldDB" id="A0A174G3K6"/>
<protein>
    <submittedName>
        <fullName evidence="3">N-acetylmuramoyl-L-alanine amidase AmiA</fullName>
        <ecNumber evidence="3">3.5.1.28</ecNumber>
    </submittedName>
</protein>
<evidence type="ECO:0000313" key="4">
    <source>
        <dbReference type="Proteomes" id="UP000095706"/>
    </source>
</evidence>
<dbReference type="EMBL" id="CYYV01000010">
    <property type="protein sequence ID" value="CUO57132.1"/>
    <property type="molecule type" value="Genomic_DNA"/>
</dbReference>
<gene>
    <name evidence="3" type="primary">amiA</name>
    <name evidence="3" type="ORF">ERS852406_02302</name>
</gene>
<evidence type="ECO:0000256" key="1">
    <source>
        <dbReference type="ARBA" id="ARBA00022801"/>
    </source>
</evidence>
<proteinExistence type="predicted"/>
<dbReference type="GO" id="GO:0008745">
    <property type="term" value="F:N-acetylmuramoyl-L-alanine amidase activity"/>
    <property type="evidence" value="ECO:0007669"/>
    <property type="project" value="UniProtKB-EC"/>
</dbReference>
<reference evidence="3 4" key="1">
    <citation type="submission" date="2015-09" db="EMBL/GenBank/DDBJ databases">
        <authorList>
            <consortium name="Pathogen Informatics"/>
        </authorList>
    </citation>
    <scope>NUCLEOTIDE SEQUENCE [LARGE SCALE GENOMIC DNA]</scope>
    <source>
        <strain evidence="3 4">2789STDY5608849</strain>
    </source>
</reference>
<dbReference type="InterPro" id="IPR002508">
    <property type="entry name" value="MurNAc-LAA_cat"/>
</dbReference>
<dbReference type="CDD" id="cd02696">
    <property type="entry name" value="MurNAc-LAA"/>
    <property type="match status" value="1"/>
</dbReference>
<dbReference type="SMART" id="SM00646">
    <property type="entry name" value="Ami_3"/>
    <property type="match status" value="1"/>
</dbReference>
<dbReference type="Gene3D" id="3.40.630.40">
    <property type="entry name" value="Zn-dependent exopeptidases"/>
    <property type="match status" value="1"/>
</dbReference>
<dbReference type="EC" id="3.5.1.28" evidence="3"/>
<dbReference type="SUPFAM" id="SSF53187">
    <property type="entry name" value="Zn-dependent exopeptidases"/>
    <property type="match status" value="1"/>
</dbReference>
<dbReference type="GO" id="GO:0030288">
    <property type="term" value="C:outer membrane-bounded periplasmic space"/>
    <property type="evidence" value="ECO:0007669"/>
    <property type="project" value="TreeGrafter"/>
</dbReference>
<dbReference type="GO" id="GO:0009253">
    <property type="term" value="P:peptidoglycan catabolic process"/>
    <property type="evidence" value="ECO:0007669"/>
    <property type="project" value="InterPro"/>
</dbReference>
<accession>A0A174G3K6</accession>